<reference evidence="2" key="1">
    <citation type="submission" date="2017-10" db="EMBL/GenBank/DDBJ databases">
        <title>Rapid genome shrinkage in a self-fertile nematode reveals novel sperm competition proteins.</title>
        <authorList>
            <person name="Yin D."/>
            <person name="Schwarz E.M."/>
            <person name="Thomas C.G."/>
            <person name="Felde R.L."/>
            <person name="Korf I.F."/>
            <person name="Cutter A.D."/>
            <person name="Schartner C.M."/>
            <person name="Ralston E.J."/>
            <person name="Meyer B.J."/>
            <person name="Haag E.S."/>
        </authorList>
    </citation>
    <scope>NUCLEOTIDE SEQUENCE [LARGE SCALE GENOMIC DNA]</scope>
    <source>
        <strain evidence="2">JU1422</strain>
    </source>
</reference>
<dbReference type="AlphaFoldDB" id="A0A2G5V7B8"/>
<comment type="caution">
    <text evidence="1">The sequence shown here is derived from an EMBL/GenBank/DDBJ whole genome shotgun (WGS) entry which is preliminary data.</text>
</comment>
<organism evidence="1 2">
    <name type="scientific">Caenorhabditis nigoni</name>
    <dbReference type="NCBI Taxonomy" id="1611254"/>
    <lineage>
        <taxon>Eukaryota</taxon>
        <taxon>Metazoa</taxon>
        <taxon>Ecdysozoa</taxon>
        <taxon>Nematoda</taxon>
        <taxon>Chromadorea</taxon>
        <taxon>Rhabditida</taxon>
        <taxon>Rhabditina</taxon>
        <taxon>Rhabditomorpha</taxon>
        <taxon>Rhabditoidea</taxon>
        <taxon>Rhabditidae</taxon>
        <taxon>Peloderinae</taxon>
        <taxon>Caenorhabditis</taxon>
    </lineage>
</organism>
<name>A0A2G5V7B8_9PELO</name>
<evidence type="ECO:0000313" key="1">
    <source>
        <dbReference type="EMBL" id="PIC47630.1"/>
    </source>
</evidence>
<evidence type="ECO:0000313" key="2">
    <source>
        <dbReference type="Proteomes" id="UP000230233"/>
    </source>
</evidence>
<accession>A0A2G5V7B8</accession>
<dbReference type="EMBL" id="PDUG01000002">
    <property type="protein sequence ID" value="PIC47630.1"/>
    <property type="molecule type" value="Genomic_DNA"/>
</dbReference>
<gene>
    <name evidence="1" type="primary">Cnig_chr_II.g6918</name>
    <name evidence="1" type="ORF">B9Z55_006918</name>
</gene>
<keyword evidence="2" id="KW-1185">Reference proteome</keyword>
<protein>
    <submittedName>
        <fullName evidence="1">Uncharacterized protein</fullName>
    </submittedName>
</protein>
<dbReference type="Proteomes" id="UP000230233">
    <property type="component" value="Chromosome II"/>
</dbReference>
<sequence length="94" mass="11259">MYRNDYEKDLEIKKLLDQLGEARLIVNSQEKKLLEARDIGNERNQFLQSQNSNWRSELRKKEAILNQADGYKMTLKHKIEEKDAKIVCLEQRYC</sequence>
<proteinExistence type="predicted"/>